<name>A0A0C9SNK0_PAXIN</name>
<feature type="non-terminal residue" evidence="1">
    <location>
        <position position="64"/>
    </location>
</feature>
<keyword evidence="2" id="KW-1185">Reference proteome</keyword>
<dbReference type="Proteomes" id="UP000053647">
    <property type="component" value="Unassembled WGS sequence"/>
</dbReference>
<evidence type="ECO:0000313" key="2">
    <source>
        <dbReference type="Proteomes" id="UP000053647"/>
    </source>
</evidence>
<reference evidence="1 2" key="1">
    <citation type="submission" date="2014-06" db="EMBL/GenBank/DDBJ databases">
        <authorList>
            <consortium name="DOE Joint Genome Institute"/>
            <person name="Kuo A."/>
            <person name="Kohler A."/>
            <person name="Nagy L.G."/>
            <person name="Floudas D."/>
            <person name="Copeland A."/>
            <person name="Barry K.W."/>
            <person name="Cichocki N."/>
            <person name="Veneault-Fourrey C."/>
            <person name="LaButti K."/>
            <person name="Lindquist E.A."/>
            <person name="Lipzen A."/>
            <person name="Lundell T."/>
            <person name="Morin E."/>
            <person name="Murat C."/>
            <person name="Sun H."/>
            <person name="Tunlid A."/>
            <person name="Henrissat B."/>
            <person name="Grigoriev I.V."/>
            <person name="Hibbett D.S."/>
            <person name="Martin F."/>
            <person name="Nordberg H.P."/>
            <person name="Cantor M.N."/>
            <person name="Hua S.X."/>
        </authorList>
    </citation>
    <scope>NUCLEOTIDE SEQUENCE [LARGE SCALE GENOMIC DNA]</scope>
    <source>
        <strain evidence="1 2">ATCC 200175</strain>
    </source>
</reference>
<reference evidence="2" key="2">
    <citation type="submission" date="2015-01" db="EMBL/GenBank/DDBJ databases">
        <title>Evolutionary Origins and Diversification of the Mycorrhizal Mutualists.</title>
        <authorList>
            <consortium name="DOE Joint Genome Institute"/>
            <consortium name="Mycorrhizal Genomics Consortium"/>
            <person name="Kohler A."/>
            <person name="Kuo A."/>
            <person name="Nagy L.G."/>
            <person name="Floudas D."/>
            <person name="Copeland A."/>
            <person name="Barry K.W."/>
            <person name="Cichocki N."/>
            <person name="Veneault-Fourrey C."/>
            <person name="LaButti K."/>
            <person name="Lindquist E.A."/>
            <person name="Lipzen A."/>
            <person name="Lundell T."/>
            <person name="Morin E."/>
            <person name="Murat C."/>
            <person name="Riley R."/>
            <person name="Ohm R."/>
            <person name="Sun H."/>
            <person name="Tunlid A."/>
            <person name="Henrissat B."/>
            <person name="Grigoriev I.V."/>
            <person name="Hibbett D.S."/>
            <person name="Martin F."/>
        </authorList>
    </citation>
    <scope>NUCLEOTIDE SEQUENCE [LARGE SCALE GENOMIC DNA]</scope>
    <source>
        <strain evidence="2">ATCC 200175</strain>
    </source>
</reference>
<protein>
    <submittedName>
        <fullName evidence="1">Uncharacterized protein</fullName>
    </submittedName>
</protein>
<dbReference type="HOGENOM" id="CLU_193398_0_0_1"/>
<dbReference type="AlphaFoldDB" id="A0A0C9SNK0"/>
<feature type="non-terminal residue" evidence="1">
    <location>
        <position position="1"/>
    </location>
</feature>
<dbReference type="OrthoDB" id="2678672at2759"/>
<organism evidence="1 2">
    <name type="scientific">Paxillus involutus ATCC 200175</name>
    <dbReference type="NCBI Taxonomy" id="664439"/>
    <lineage>
        <taxon>Eukaryota</taxon>
        <taxon>Fungi</taxon>
        <taxon>Dikarya</taxon>
        <taxon>Basidiomycota</taxon>
        <taxon>Agaricomycotina</taxon>
        <taxon>Agaricomycetes</taxon>
        <taxon>Agaricomycetidae</taxon>
        <taxon>Boletales</taxon>
        <taxon>Paxilineae</taxon>
        <taxon>Paxillaceae</taxon>
        <taxon>Paxillus</taxon>
    </lineage>
</organism>
<proteinExistence type="predicted"/>
<sequence length="64" mass="7495">TFPSRMRSWNISFIKFWKVAGELVRPKNMTRGSNKPRFVRNAAFHSSPSLIRTLLYPQRTSNLV</sequence>
<gene>
    <name evidence="1" type="ORF">PAXINDRAFT_41482</name>
</gene>
<accession>A0A0C9SNK0</accession>
<evidence type="ECO:0000313" key="1">
    <source>
        <dbReference type="EMBL" id="KIJ08059.1"/>
    </source>
</evidence>
<dbReference type="EMBL" id="KN819710">
    <property type="protein sequence ID" value="KIJ08059.1"/>
    <property type="molecule type" value="Genomic_DNA"/>
</dbReference>